<sequence length="369" mass="40980">MGNAEMESDGNGANILLIVIISIVCINLLMIYKLIAEARKNVCSTNRGKHLILLFQAIGDIFIGLFPLNIRLQGLLHGSSMENVACWQRILAHTFLFHLMPFIHATGIILLTAESFLFWRQLGLHPARQPGRSWFSSRYLLASCLPWALGISVVAPLILIGFDFETCSVQSYSLQRIESIYWVSIILPGLFAIVAVCVYKLSSMPISSQISQASSTSLSKSISGDASFLFESSSKNGTDSAIARSQNMYYDYSKGCSECGTPYADYYTLQKEDDEPLIDHSENEIIFSFIHDEDLSSTIAWEKWNRIAAAVLFCICSMPSAILDLTFLGGSPGSSWPESVRVSTGIEALYRLHVLRSLISPLVWINEYS</sequence>
<evidence type="ECO:0000256" key="1">
    <source>
        <dbReference type="SAM" id="Phobius"/>
    </source>
</evidence>
<proteinExistence type="predicted"/>
<keyword evidence="1" id="KW-0472">Membrane</keyword>
<dbReference type="EMBL" id="BMAT01010322">
    <property type="protein sequence ID" value="GFS24308.1"/>
    <property type="molecule type" value="Genomic_DNA"/>
</dbReference>
<feature type="transmembrane region" description="Helical" evidence="1">
    <location>
        <begin position="12"/>
        <end position="31"/>
    </location>
</feature>
<gene>
    <name evidence="2" type="ORF">ElyMa_005154700</name>
</gene>
<feature type="transmembrane region" description="Helical" evidence="1">
    <location>
        <begin position="139"/>
        <end position="160"/>
    </location>
</feature>
<name>A0AAV4JRJ0_9GAST</name>
<feature type="transmembrane region" description="Helical" evidence="1">
    <location>
        <begin position="307"/>
        <end position="328"/>
    </location>
</feature>
<reference evidence="2 3" key="1">
    <citation type="journal article" date="2021" name="Elife">
        <title>Chloroplast acquisition without the gene transfer in kleptoplastic sea slugs, Plakobranchus ocellatus.</title>
        <authorList>
            <person name="Maeda T."/>
            <person name="Takahashi S."/>
            <person name="Yoshida T."/>
            <person name="Shimamura S."/>
            <person name="Takaki Y."/>
            <person name="Nagai Y."/>
            <person name="Toyoda A."/>
            <person name="Suzuki Y."/>
            <person name="Arimoto A."/>
            <person name="Ishii H."/>
            <person name="Satoh N."/>
            <person name="Nishiyama T."/>
            <person name="Hasebe M."/>
            <person name="Maruyama T."/>
            <person name="Minagawa J."/>
            <person name="Obokata J."/>
            <person name="Shigenobu S."/>
        </authorList>
    </citation>
    <scope>NUCLEOTIDE SEQUENCE [LARGE SCALE GENOMIC DNA]</scope>
</reference>
<keyword evidence="1" id="KW-1133">Transmembrane helix</keyword>
<accession>A0AAV4JRJ0</accession>
<keyword evidence="1" id="KW-0812">Transmembrane</keyword>
<feature type="transmembrane region" description="Helical" evidence="1">
    <location>
        <begin position="51"/>
        <end position="70"/>
    </location>
</feature>
<evidence type="ECO:0008006" key="4">
    <source>
        <dbReference type="Google" id="ProtNLM"/>
    </source>
</evidence>
<organism evidence="2 3">
    <name type="scientific">Elysia marginata</name>
    <dbReference type="NCBI Taxonomy" id="1093978"/>
    <lineage>
        <taxon>Eukaryota</taxon>
        <taxon>Metazoa</taxon>
        <taxon>Spiralia</taxon>
        <taxon>Lophotrochozoa</taxon>
        <taxon>Mollusca</taxon>
        <taxon>Gastropoda</taxon>
        <taxon>Heterobranchia</taxon>
        <taxon>Euthyneura</taxon>
        <taxon>Panpulmonata</taxon>
        <taxon>Sacoglossa</taxon>
        <taxon>Placobranchoidea</taxon>
        <taxon>Plakobranchidae</taxon>
        <taxon>Elysia</taxon>
    </lineage>
</organism>
<evidence type="ECO:0000313" key="2">
    <source>
        <dbReference type="EMBL" id="GFS24308.1"/>
    </source>
</evidence>
<comment type="caution">
    <text evidence="2">The sequence shown here is derived from an EMBL/GenBank/DDBJ whole genome shotgun (WGS) entry which is preliminary data.</text>
</comment>
<feature type="transmembrane region" description="Helical" evidence="1">
    <location>
        <begin position="90"/>
        <end position="119"/>
    </location>
</feature>
<keyword evidence="3" id="KW-1185">Reference proteome</keyword>
<evidence type="ECO:0000313" key="3">
    <source>
        <dbReference type="Proteomes" id="UP000762676"/>
    </source>
</evidence>
<feature type="transmembrane region" description="Helical" evidence="1">
    <location>
        <begin position="180"/>
        <end position="199"/>
    </location>
</feature>
<dbReference type="Proteomes" id="UP000762676">
    <property type="component" value="Unassembled WGS sequence"/>
</dbReference>
<protein>
    <recommendedName>
        <fullName evidence="4">G-protein coupled receptors family 1 profile domain-containing protein</fullName>
    </recommendedName>
</protein>
<dbReference type="AlphaFoldDB" id="A0AAV4JRJ0"/>